<evidence type="ECO:0000313" key="2">
    <source>
        <dbReference type="EMBL" id="PIV87129.1"/>
    </source>
</evidence>
<dbReference type="PANTHER" id="PTHR33877">
    <property type="entry name" value="SLL1193 PROTEIN"/>
    <property type="match status" value="1"/>
</dbReference>
<organism evidence="2 3">
    <name type="scientific">Candidatus Kaiserbacteria bacterium CG17_big_fil_post_rev_8_21_14_2_50_51_7</name>
    <dbReference type="NCBI Taxonomy" id="1974613"/>
    <lineage>
        <taxon>Bacteria</taxon>
        <taxon>Candidatus Kaiseribacteriota</taxon>
    </lineage>
</organism>
<dbReference type="AlphaFoldDB" id="A0A2M7FCC0"/>
<dbReference type="PANTHER" id="PTHR33877:SF2">
    <property type="entry name" value="OS07G0170200 PROTEIN"/>
    <property type="match status" value="1"/>
</dbReference>
<dbReference type="InterPro" id="IPR052892">
    <property type="entry name" value="NA-targeting_endonuclease"/>
</dbReference>
<dbReference type="Gene3D" id="1.10.30.50">
    <property type="match status" value="1"/>
</dbReference>
<reference evidence="3" key="1">
    <citation type="submission" date="2017-09" db="EMBL/GenBank/DDBJ databases">
        <title>Depth-based differentiation of microbial function through sediment-hosted aquifers and enrichment of novel symbionts in the deep terrestrial subsurface.</title>
        <authorList>
            <person name="Probst A.J."/>
            <person name="Ladd B."/>
            <person name="Jarett J.K."/>
            <person name="Geller-Mcgrath D.E."/>
            <person name="Sieber C.M.K."/>
            <person name="Emerson J.B."/>
            <person name="Anantharaman K."/>
            <person name="Thomas B.C."/>
            <person name="Malmstrom R."/>
            <person name="Stieglmeier M."/>
            <person name="Klingl A."/>
            <person name="Woyke T."/>
            <person name="Ryan C.M."/>
            <person name="Banfield J.F."/>
        </authorList>
    </citation>
    <scope>NUCLEOTIDE SEQUENCE [LARGE SCALE GENOMIC DNA]</scope>
</reference>
<proteinExistence type="predicted"/>
<evidence type="ECO:0000259" key="1">
    <source>
        <dbReference type="SMART" id="SM00507"/>
    </source>
</evidence>
<accession>A0A2M7FCC0</accession>
<dbReference type="Proteomes" id="UP000228497">
    <property type="component" value="Unassembled WGS sequence"/>
</dbReference>
<evidence type="ECO:0000313" key="3">
    <source>
        <dbReference type="Proteomes" id="UP000228497"/>
    </source>
</evidence>
<dbReference type="InterPro" id="IPR003615">
    <property type="entry name" value="HNH_nuc"/>
</dbReference>
<dbReference type="SMART" id="SM00507">
    <property type="entry name" value="HNHc"/>
    <property type="match status" value="1"/>
</dbReference>
<gene>
    <name evidence="2" type="ORF">COW49_01315</name>
</gene>
<dbReference type="EMBL" id="PFFD01000058">
    <property type="protein sequence ID" value="PIV87129.1"/>
    <property type="molecule type" value="Genomic_DNA"/>
</dbReference>
<dbReference type="Pfam" id="PF14279">
    <property type="entry name" value="HNH_5"/>
    <property type="match status" value="1"/>
</dbReference>
<dbReference type="CDD" id="cd00085">
    <property type="entry name" value="HNHc"/>
    <property type="match status" value="1"/>
</dbReference>
<protein>
    <recommendedName>
        <fullName evidence="1">HNH nuclease domain-containing protein</fullName>
    </recommendedName>
</protein>
<comment type="caution">
    <text evidence="2">The sequence shown here is derived from an EMBL/GenBank/DDBJ whole genome shotgun (WGS) entry which is preliminary data.</text>
</comment>
<sequence length="59" mass="6656">MRDALLDALIERDGYYCRECNSTENITIDHIVPVVRGGKNLMSNLQLLCRSCNSRKGAK</sequence>
<dbReference type="InterPro" id="IPR029471">
    <property type="entry name" value="HNH_5"/>
</dbReference>
<name>A0A2M7FCC0_9BACT</name>
<feature type="domain" description="HNH nuclease" evidence="1">
    <location>
        <begin position="4"/>
        <end position="54"/>
    </location>
</feature>